<feature type="compositionally biased region" description="Low complexity" evidence="1">
    <location>
        <begin position="191"/>
        <end position="209"/>
    </location>
</feature>
<accession>A0A0C3G077</accession>
<feature type="compositionally biased region" description="Low complexity" evidence="1">
    <location>
        <begin position="21"/>
        <end position="49"/>
    </location>
</feature>
<dbReference type="Proteomes" id="UP000054166">
    <property type="component" value="Unassembled WGS sequence"/>
</dbReference>
<dbReference type="HOGENOM" id="CLU_963493_0_0_1"/>
<feature type="compositionally biased region" description="Polar residues" evidence="1">
    <location>
        <begin position="50"/>
        <end position="70"/>
    </location>
</feature>
<reference evidence="2 3" key="1">
    <citation type="submission" date="2014-04" db="EMBL/GenBank/DDBJ databases">
        <authorList>
            <consortium name="DOE Joint Genome Institute"/>
            <person name="Kuo A."/>
            <person name="Tarkka M."/>
            <person name="Buscot F."/>
            <person name="Kohler A."/>
            <person name="Nagy L.G."/>
            <person name="Floudas D."/>
            <person name="Copeland A."/>
            <person name="Barry K.W."/>
            <person name="Cichocki N."/>
            <person name="Veneault-Fourrey C."/>
            <person name="LaButti K."/>
            <person name="Lindquist E.A."/>
            <person name="Lipzen A."/>
            <person name="Lundell T."/>
            <person name="Morin E."/>
            <person name="Murat C."/>
            <person name="Sun H."/>
            <person name="Tunlid A."/>
            <person name="Henrissat B."/>
            <person name="Grigoriev I.V."/>
            <person name="Hibbett D.S."/>
            <person name="Martin F."/>
            <person name="Nordberg H.P."/>
            <person name="Cantor M.N."/>
            <person name="Hua S.X."/>
        </authorList>
    </citation>
    <scope>NUCLEOTIDE SEQUENCE [LARGE SCALE GENOMIC DNA]</scope>
    <source>
        <strain evidence="2 3">F 1598</strain>
    </source>
</reference>
<dbReference type="EMBL" id="KN832989">
    <property type="protein sequence ID" value="KIM83981.1"/>
    <property type="molecule type" value="Genomic_DNA"/>
</dbReference>
<sequence length="289" mass="30997">MPNNGMPRNQQFPGQASGATSPSNQQSMPQQHQQPQQPQNGGFPFGPNQMNPGANVSNSQMLGAHQQQQMRAGGSGNPAMMNPDAYAMVQERARQEQQQRMSQANSPANAGSPPMSSSFGNDTNNFPALRSNSTIPGIARSTRSPSDGAPSPMSPQMPRGTQDMRRMMDPSMGRGGMGQIPGFNQQMPNWQQKNQLGQQQQSMSMGQLQPTNYGLPQGTGGNSFGGGQNWGTNQYPMASSPNSGGVYQDQTMISRQSSSTPAPQMQGSPPPQQTLQNEFEMFNWGGGSQ</sequence>
<dbReference type="InParanoid" id="A0A0C3G077"/>
<evidence type="ECO:0000313" key="2">
    <source>
        <dbReference type="EMBL" id="KIM83981.1"/>
    </source>
</evidence>
<dbReference type="AlphaFoldDB" id="A0A0C3G077"/>
<gene>
    <name evidence="2" type="ORF">PILCRDRAFT_421619</name>
</gene>
<feature type="compositionally biased region" description="Polar residues" evidence="1">
    <location>
        <begin position="1"/>
        <end position="20"/>
    </location>
</feature>
<protein>
    <submittedName>
        <fullName evidence="2">Uncharacterized protein</fullName>
    </submittedName>
</protein>
<feature type="compositionally biased region" description="Polar residues" evidence="1">
    <location>
        <begin position="233"/>
        <end position="277"/>
    </location>
</feature>
<reference evidence="3" key="2">
    <citation type="submission" date="2015-01" db="EMBL/GenBank/DDBJ databases">
        <title>Evolutionary Origins and Diversification of the Mycorrhizal Mutualists.</title>
        <authorList>
            <consortium name="DOE Joint Genome Institute"/>
            <consortium name="Mycorrhizal Genomics Consortium"/>
            <person name="Kohler A."/>
            <person name="Kuo A."/>
            <person name="Nagy L.G."/>
            <person name="Floudas D."/>
            <person name="Copeland A."/>
            <person name="Barry K.W."/>
            <person name="Cichocki N."/>
            <person name="Veneault-Fourrey C."/>
            <person name="LaButti K."/>
            <person name="Lindquist E.A."/>
            <person name="Lipzen A."/>
            <person name="Lundell T."/>
            <person name="Morin E."/>
            <person name="Murat C."/>
            <person name="Riley R."/>
            <person name="Ohm R."/>
            <person name="Sun H."/>
            <person name="Tunlid A."/>
            <person name="Henrissat B."/>
            <person name="Grigoriev I.V."/>
            <person name="Hibbett D.S."/>
            <person name="Martin F."/>
        </authorList>
    </citation>
    <scope>NUCLEOTIDE SEQUENCE [LARGE SCALE GENOMIC DNA]</scope>
    <source>
        <strain evidence="3">F 1598</strain>
    </source>
</reference>
<evidence type="ECO:0000256" key="1">
    <source>
        <dbReference type="SAM" id="MobiDB-lite"/>
    </source>
</evidence>
<organism evidence="2 3">
    <name type="scientific">Piloderma croceum (strain F 1598)</name>
    <dbReference type="NCBI Taxonomy" id="765440"/>
    <lineage>
        <taxon>Eukaryota</taxon>
        <taxon>Fungi</taxon>
        <taxon>Dikarya</taxon>
        <taxon>Basidiomycota</taxon>
        <taxon>Agaricomycotina</taxon>
        <taxon>Agaricomycetes</taxon>
        <taxon>Agaricomycetidae</taxon>
        <taxon>Atheliales</taxon>
        <taxon>Atheliaceae</taxon>
        <taxon>Piloderma</taxon>
    </lineage>
</organism>
<feature type="compositionally biased region" description="Polar residues" evidence="1">
    <location>
        <begin position="105"/>
        <end position="145"/>
    </location>
</feature>
<feature type="compositionally biased region" description="Gly residues" evidence="1">
    <location>
        <begin position="217"/>
        <end position="229"/>
    </location>
</feature>
<keyword evidence="3" id="KW-1185">Reference proteome</keyword>
<feature type="region of interest" description="Disordered" evidence="1">
    <location>
        <begin position="1"/>
        <end position="289"/>
    </location>
</feature>
<name>A0A0C3G077_PILCF</name>
<proteinExistence type="predicted"/>
<evidence type="ECO:0000313" key="3">
    <source>
        <dbReference type="Proteomes" id="UP000054166"/>
    </source>
</evidence>
<dbReference type="OrthoDB" id="2530523at2759"/>